<evidence type="ECO:0000259" key="97">
    <source>
        <dbReference type="PROSITE" id="PS51192"/>
    </source>
</evidence>
<dbReference type="Pfam" id="PF00998">
    <property type="entry name" value="RdRP_3"/>
    <property type="match status" value="1"/>
</dbReference>
<evidence type="ECO:0000256" key="77">
    <source>
        <dbReference type="ARBA" id="ARBA00023288"/>
    </source>
</evidence>
<dbReference type="FunFam" id="1.10.820.10:FF:000001">
    <property type="entry name" value="Genome polyprotein"/>
    <property type="match status" value="1"/>
</dbReference>
<dbReference type="Pfam" id="PF07652">
    <property type="entry name" value="Flavi_DEAD"/>
    <property type="match status" value="1"/>
</dbReference>
<evidence type="ECO:0000256" key="40">
    <source>
        <dbReference type="ARBA" id="ARBA00022806"/>
    </source>
</evidence>
<feature type="domain" description="Helicase ATP-binding" evidence="97">
    <location>
        <begin position="1217"/>
        <end position="1369"/>
    </location>
</feature>
<comment type="subunit">
    <text evidence="93">Forms a heterodimer with envelope glycoprotein E2. Interacts with mature core protein. Interacts with protease NS2. The heterodimer E1/E2 interacts with host CLDN1; this interaction plays a role in viral entry into host cell. Interacts with host SPSB2 (via C-terminus). Part of the viral assembly initiation complex composed of NS2, E1, E2, NS3, NS4A, NS5A and the mature core protein. Interacts with host NEURL3; this interaction prevents E1 binding to glycoprotein E2.</text>
</comment>
<keyword evidence="59" id="KW-0729">SH3-binding</keyword>
<evidence type="ECO:0000256" key="52">
    <source>
        <dbReference type="ARBA" id="ARBA00022890"/>
    </source>
</evidence>
<dbReference type="Pfam" id="PF01006">
    <property type="entry name" value="HCV_NS4a"/>
    <property type="match status" value="1"/>
</dbReference>
<keyword evidence="32" id="KW-0808">Transferase</keyword>
<keyword evidence="25" id="KW-1048">Host nucleus</keyword>
<dbReference type="InterPro" id="IPR038568">
    <property type="entry name" value="HCV_NS5A_1B_sf"/>
</dbReference>
<dbReference type="GO" id="GO:0020002">
    <property type="term" value="C:host cell plasma membrane"/>
    <property type="evidence" value="ECO:0007669"/>
    <property type="project" value="UniProtKB-SubCell"/>
</dbReference>
<dbReference type="SMR" id="B3TKQ3"/>
<dbReference type="GO" id="GO:0075512">
    <property type="term" value="P:clathrin-dependent endocytosis of virus by host cell"/>
    <property type="evidence" value="ECO:0007669"/>
    <property type="project" value="UniProtKB-KW"/>
</dbReference>
<dbReference type="Gene3D" id="3.30.160.890">
    <property type="entry name" value="Hepatitis C virus envelope glycoprotein E1, chain C"/>
    <property type="match status" value="1"/>
</dbReference>
<dbReference type="InterPro" id="IPR002166">
    <property type="entry name" value="RNA_pol_HCV"/>
</dbReference>
<evidence type="ECO:0000256" key="28">
    <source>
        <dbReference type="ARBA" id="ARBA00022595"/>
    </source>
</evidence>
<keyword evidence="49" id="KW-1043">Host membrane</keyword>
<protein>
    <recommendedName>
        <fullName evidence="14">Genome polyprotein</fullName>
    </recommendedName>
</protein>
<dbReference type="GO" id="GO:0039654">
    <property type="term" value="P:fusion of virus membrane with host endosome membrane"/>
    <property type="evidence" value="ECO:0007669"/>
    <property type="project" value="UniProtKB-KW"/>
</dbReference>
<dbReference type="Pfam" id="PF01560">
    <property type="entry name" value="HCV_NS1"/>
    <property type="match status" value="1"/>
</dbReference>
<keyword evidence="45" id="KW-0067">ATP-binding</keyword>
<dbReference type="GO" id="GO:0039527">
    <property type="term" value="P:symbiont-mediated suppression of host TRAF-mediated signal transduction"/>
    <property type="evidence" value="ECO:0007669"/>
    <property type="project" value="UniProtKB-KW"/>
</dbReference>
<dbReference type="PROSITE" id="PS51192">
    <property type="entry name" value="HELICASE_ATP_BIND_1"/>
    <property type="match status" value="1"/>
</dbReference>
<evidence type="ECO:0000256" key="2">
    <source>
        <dbReference type="ARBA" id="ARBA00001946"/>
    </source>
</evidence>
<dbReference type="Gene3D" id="3.30.70.270">
    <property type="match status" value="2"/>
</dbReference>
<evidence type="ECO:0000256" key="44">
    <source>
        <dbReference type="ARBA" id="ARBA00022833"/>
    </source>
</evidence>
<comment type="cofactor">
    <cofactor evidence="3">
        <name>Zn(2+)</name>
        <dbReference type="ChEBI" id="CHEBI:29105"/>
    </cofactor>
</comment>
<dbReference type="InterPro" id="IPR043502">
    <property type="entry name" value="DNA/RNA_pol_sf"/>
</dbReference>
<feature type="transmembrane region" description="Helical" evidence="95">
    <location>
        <begin position="2991"/>
        <end position="3008"/>
    </location>
</feature>
<keyword evidence="43" id="KW-1114">Inhibition of host interferon signaling pathway by virus</keyword>
<dbReference type="FunFam" id="2.40.10.10:FF:000029">
    <property type="entry name" value="Genome polyprotein"/>
    <property type="match status" value="1"/>
</dbReference>
<dbReference type="InterPro" id="IPR027417">
    <property type="entry name" value="P-loop_NTPase"/>
</dbReference>
<keyword evidence="55" id="KW-1097">Inhibition of host MAVS by virus</keyword>
<evidence type="ECO:0000256" key="30">
    <source>
        <dbReference type="ARBA" id="ARBA00022647"/>
    </source>
</evidence>
<dbReference type="Pfam" id="PF01539">
    <property type="entry name" value="HCV_env"/>
    <property type="match status" value="1"/>
</dbReference>
<feature type="domain" description="Peptidase C18" evidence="99">
    <location>
        <begin position="899"/>
        <end position="1026"/>
    </location>
</feature>
<keyword evidence="37" id="KW-0547">Nucleotide-binding</keyword>
<dbReference type="Pfam" id="PF01001">
    <property type="entry name" value="HCV_NS4b"/>
    <property type="match status" value="1"/>
</dbReference>
<dbReference type="InterPro" id="IPR002531">
    <property type="entry name" value="HCV_NS1"/>
</dbReference>
<dbReference type="GO" id="GO:0015267">
    <property type="term" value="F:channel activity"/>
    <property type="evidence" value="ECO:0007669"/>
    <property type="project" value="UniProtKB-KW"/>
</dbReference>
<evidence type="ECO:0000256" key="31">
    <source>
        <dbReference type="ARBA" id="ARBA00022670"/>
    </source>
</evidence>
<keyword evidence="72" id="KW-1035">Host cytoplasm</keyword>
<dbReference type="GO" id="GO:0003968">
    <property type="term" value="F:RNA-directed RNA polymerase activity"/>
    <property type="evidence" value="ECO:0007669"/>
    <property type="project" value="UniProtKB-KW"/>
</dbReference>
<comment type="catalytic activity">
    <reaction evidence="85">
        <text>a ribonucleoside 5'-triphosphate + H2O = a ribonucleoside 5'-diphosphate + phosphate + H(+)</text>
        <dbReference type="Rhea" id="RHEA:23680"/>
        <dbReference type="ChEBI" id="CHEBI:15377"/>
        <dbReference type="ChEBI" id="CHEBI:15378"/>
        <dbReference type="ChEBI" id="CHEBI:43474"/>
        <dbReference type="ChEBI" id="CHEBI:57930"/>
        <dbReference type="ChEBI" id="CHEBI:61557"/>
        <dbReference type="EC" id="3.6.1.15"/>
    </reaction>
</comment>
<keyword evidence="44" id="KW-0862">Zinc</keyword>
<dbReference type="Proteomes" id="UP000148608">
    <property type="component" value="Genome"/>
</dbReference>
<keyword evidence="20" id="KW-1168">Fusion of virus membrane with host membrane</keyword>
<evidence type="ECO:0000256" key="20">
    <source>
        <dbReference type="ARBA" id="ARBA00022506"/>
    </source>
</evidence>
<dbReference type="InterPro" id="IPR009003">
    <property type="entry name" value="Peptidase_S1_PA"/>
</dbReference>
<dbReference type="SMART" id="SM00487">
    <property type="entry name" value="DEXDc"/>
    <property type="match status" value="1"/>
</dbReference>
<feature type="transmembrane region" description="Helical" evidence="95">
    <location>
        <begin position="752"/>
        <end position="777"/>
    </location>
</feature>
<evidence type="ECO:0000256" key="26">
    <source>
        <dbReference type="ARBA" id="ARBA00022570"/>
    </source>
</evidence>
<dbReference type="PDBsum" id="3M5N"/>
<comment type="subunit">
    <text evidence="84">Homohexamer. Homoheptamer. Interacts with protease NS2.</text>
</comment>
<keyword evidence="40" id="KW-0347">Helicase</keyword>
<keyword evidence="46" id="KW-0460">Magnesium</keyword>
<dbReference type="InterPro" id="IPR024350">
    <property type="entry name" value="HCV_NS5a_C"/>
</dbReference>
<keyword evidence="16" id="KW-1113">Inhibition of host RLR pathway by virus</keyword>
<keyword evidence="60" id="KW-1182">Viral ion channel</keyword>
<feature type="transmembrane region" description="Helical" evidence="95">
    <location>
        <begin position="1882"/>
        <end position="1902"/>
    </location>
</feature>
<evidence type="ECO:0000256" key="62">
    <source>
        <dbReference type="ARBA" id="ARBA00023065"/>
    </source>
</evidence>
<evidence type="ECO:0000256" key="47">
    <source>
        <dbReference type="ARBA" id="ARBA00022843"/>
    </source>
</evidence>
<evidence type="ECO:0000256" key="53">
    <source>
        <dbReference type="ARBA" id="ARBA00022953"/>
    </source>
</evidence>
<dbReference type="Pfam" id="PF08301">
    <property type="entry name" value="HCV_NS5a_1b"/>
    <property type="match status" value="1"/>
</dbReference>
<dbReference type="GO" id="GO:0005524">
    <property type="term" value="F:ATP binding"/>
    <property type="evidence" value="ECO:0007669"/>
    <property type="project" value="UniProtKB-KW"/>
</dbReference>
<keyword evidence="102 103" id="KW-0002">3D-structure</keyword>
<evidence type="ECO:0000256" key="88">
    <source>
        <dbReference type="ARBA" id="ARBA00060471"/>
    </source>
</evidence>
<evidence type="ECO:0000256" key="61">
    <source>
        <dbReference type="ARBA" id="ARBA00023050"/>
    </source>
</evidence>
<dbReference type="InterPro" id="IPR042209">
    <property type="entry name" value="HCV_NS2_N"/>
</dbReference>
<keyword evidence="80" id="KW-1078">G1/S host cell cycle checkpoint dysregulation by virus</keyword>
<dbReference type="Gene3D" id="6.10.250.2920">
    <property type="match status" value="1"/>
</dbReference>
<accession>B3TKQ3</accession>
<evidence type="ECO:0000256" key="5">
    <source>
        <dbReference type="ARBA" id="ARBA00004153"/>
    </source>
</evidence>
<dbReference type="FunFam" id="4.10.710.10:FF:000001">
    <property type="entry name" value="Genome polyprotein"/>
    <property type="match status" value="1"/>
</dbReference>
<keyword evidence="63" id="KW-0543">Viral nucleoprotein</keyword>
<dbReference type="SMART" id="SM00490">
    <property type="entry name" value="HELICc"/>
    <property type="match status" value="1"/>
</dbReference>
<comment type="function">
    <text evidence="87">Ion channel protein that acts as a viroporin and plays an essential role in the assembly, envelopment and secretion of viral particles. Regulates the host cell secretory pathway, which induces the intracellular retention of viral glycoproteins and favors assembly of viral particles. Creates a pore in acidic organelles and releases Ca(2+) and H(+) in the cytoplasm of infected cells, leading to a productive viral infection. High levels of cytoplasmic Ca(2+) may trigger membrane trafficking and transport of viral ER-associated proteins to viroplasms, sites of viral genome replication. This ionic imbalance induces the assembly of the inflammasome complex, which triggers the maturation of pro-IL-1beta into IL-1beta through the action of caspase-1. Targets also host mitochondria and induces mitochondrial depolarization. In addition of its role as a viroporin, acts as a lipid raft adhesion factor.</text>
</comment>
<evidence type="ECO:0000256" key="94">
    <source>
        <dbReference type="SAM" id="MobiDB-lite"/>
    </source>
</evidence>
<dbReference type="InterPro" id="IPR001490">
    <property type="entry name" value="HCV_NS4b"/>
</dbReference>
<evidence type="ECO:0000256" key="34">
    <source>
        <dbReference type="ARBA" id="ARBA00022695"/>
    </source>
</evidence>
<dbReference type="GO" id="GO:0044186">
    <property type="term" value="C:host cell lipid droplet"/>
    <property type="evidence" value="ECO:0007669"/>
    <property type="project" value="UniProtKB-SubCell"/>
</dbReference>
<dbReference type="Gene3D" id="1.20.1280.150">
    <property type="entry name" value="Hepatitis C virus non-structural protein NS2, N-terminal domain"/>
    <property type="match status" value="1"/>
</dbReference>
<organism evidence="101">
    <name type="scientific">hepatitis C virus genotype 1a</name>
    <dbReference type="NCBI Taxonomy" id="2847144"/>
    <lineage>
        <taxon>Viruses</taxon>
        <taxon>Riboviria</taxon>
        <taxon>Orthornavirae</taxon>
        <taxon>Kitrinoviricota</taxon>
        <taxon>Flasuviricetes</taxon>
        <taxon>Amarillovirales</taxon>
        <taxon>Flaviviridae</taxon>
        <taxon>Hepacivirus</taxon>
        <taxon>Hepacivirus hominis</taxon>
    </lineage>
</organism>
<dbReference type="SUPFAM" id="SSF50494">
    <property type="entry name" value="Trypsin-like serine proteases"/>
    <property type="match status" value="1"/>
</dbReference>
<dbReference type="PDB" id="3M5N">
    <property type="method" value="X-ray"/>
    <property type="resolution" value="1.90 A"/>
    <property type="chains" value="F/G/H=1966-1972"/>
</dbReference>
<dbReference type="PDB" id="3M5O">
    <property type="method" value="X-ray"/>
    <property type="resolution" value="1.60 A"/>
    <property type="chains" value="C/D=2414-2420"/>
</dbReference>
<keyword evidence="79" id="KW-0407">Ion channel</keyword>
<evidence type="ECO:0000256" key="78">
    <source>
        <dbReference type="ARBA" id="ARBA00023296"/>
    </source>
</evidence>
<evidence type="ECO:0000256" key="86">
    <source>
        <dbReference type="ARBA" id="ARBA00047984"/>
    </source>
</evidence>
<keyword evidence="31" id="KW-0645">Protease</keyword>
<dbReference type="PROSITE" id="PS51194">
    <property type="entry name" value="HELICASE_CTER"/>
    <property type="match status" value="1"/>
</dbReference>
<keyword evidence="29" id="KW-1090">Inhibition of host innate immune response by virus</keyword>
<keyword evidence="18" id="KW-1017">Isopeptide bond</keyword>
<dbReference type="InterPro" id="IPR001650">
    <property type="entry name" value="Helicase_C-like"/>
</dbReference>
<comment type="function">
    <text evidence="81">RNA-dependent RNA polymerase that performs primer-template recognition and RNA synthesis during viral replication. Initiates RNA transcription/replication at a flavin adenine dinucleotide (FAD), resulting in a 5'- FAD cap on viral RNAs. In this way, recognition of viral 5' RNA by host pattern recognition receptors can be bypassed, thereby evading activation of antiviral pathways.</text>
</comment>
<feature type="domain" description="Helicase C-terminal" evidence="98">
    <location>
        <begin position="1361"/>
        <end position="1538"/>
    </location>
</feature>
<dbReference type="Pfam" id="PF22027">
    <property type="entry name" value="NS3_helicase_C"/>
    <property type="match status" value="1"/>
</dbReference>
<dbReference type="Pfam" id="PF01543">
    <property type="entry name" value="HCV_capsid"/>
    <property type="match status" value="1"/>
</dbReference>
<evidence type="ECO:0000256" key="10">
    <source>
        <dbReference type="ARBA" id="ARBA00004458"/>
    </source>
</evidence>
<dbReference type="GO" id="GO:0039520">
    <property type="term" value="P:symbiont-mediated activation of host autophagy"/>
    <property type="evidence" value="ECO:0007669"/>
    <property type="project" value="UniProtKB-KW"/>
</dbReference>
<keyword evidence="35" id="KW-0053">Apoptosis</keyword>
<dbReference type="InterPro" id="IPR038170">
    <property type="entry name" value="NS5A_1a_sf"/>
</dbReference>
<evidence type="ECO:0000256" key="13">
    <source>
        <dbReference type="ARBA" id="ARBA00008286"/>
    </source>
</evidence>
<evidence type="ECO:0000256" key="19">
    <source>
        <dbReference type="ARBA" id="ARBA00022504"/>
    </source>
</evidence>
<evidence type="ECO:0000256" key="80">
    <source>
        <dbReference type="ARBA" id="ARBA00023309"/>
    </source>
</evidence>
<keyword evidence="38" id="KW-0378">Hydrolase</keyword>
<comment type="subunit">
    <text evidence="92">Forms a heterodimer with envelope glycoprotein E1. Interacts with host CD81 and SCARB1 receptors; these interactions play a role in viral entry into host cell. Interacts with host EIF2AK2/PKR; this interaction inhibits EIF2AK2 and probably allows the virus to evade the innate immune response. Interacts with host CD209/DC-SIGN and CLEC4M/DC-SIGNR. Interact with host SPCS1; this interaction is essential for viral particle assembly. Interacts with protease NS2. The heterodimer E1/E2 interacts with host CLDN1; this interaction plays a role in viral entry into host cell. Part of the viral assembly initiation complex composed of NS2, E1, E2, NS3, NS4A, NS5A and the mature core protein. Interacts with host SLC3A2/4F2hc; the interaction may facilitate viral entry into host cell. Interacts with human PLSCR1.</text>
</comment>
<evidence type="ECO:0000256" key="82">
    <source>
        <dbReference type="ARBA" id="ARBA00046133"/>
    </source>
</evidence>
<dbReference type="GO" id="GO:0005198">
    <property type="term" value="F:structural molecule activity"/>
    <property type="evidence" value="ECO:0007669"/>
    <property type="project" value="InterPro"/>
</dbReference>
<evidence type="ECO:0000256" key="32">
    <source>
        <dbReference type="ARBA" id="ARBA00022679"/>
    </source>
</evidence>
<keyword evidence="71" id="KW-1041">Host lipid droplet</keyword>
<keyword evidence="69" id="KW-0325">Glycoprotein</keyword>
<dbReference type="Pfam" id="PF08300">
    <property type="entry name" value="HCV_NS5a_1a"/>
    <property type="match status" value="1"/>
</dbReference>
<dbReference type="InterPro" id="IPR014001">
    <property type="entry name" value="Helicase_ATP-bd"/>
</dbReference>
<keyword evidence="19" id="KW-1121">Modulation of host cell cycle by virus</keyword>
<evidence type="ECO:0000256" key="87">
    <source>
        <dbReference type="ARBA" id="ARBA00060307"/>
    </source>
</evidence>
<evidence type="ECO:0000256" key="93">
    <source>
        <dbReference type="ARBA" id="ARBA00065040"/>
    </source>
</evidence>
<evidence type="ECO:0000256" key="45">
    <source>
        <dbReference type="ARBA" id="ARBA00022840"/>
    </source>
</evidence>
<dbReference type="SUPFAM" id="SSF52540">
    <property type="entry name" value="P-loop containing nucleoside triphosphate hydrolases"/>
    <property type="match status" value="2"/>
</dbReference>
<evidence type="ECO:0000256" key="17">
    <source>
        <dbReference type="ARBA" id="ARBA00022484"/>
    </source>
</evidence>
<keyword evidence="26" id="KW-1165">Clathrin-mediated endocytosis of virus by host</keyword>
<evidence type="ECO:0000256" key="37">
    <source>
        <dbReference type="ARBA" id="ARBA00022741"/>
    </source>
</evidence>
<evidence type="ECO:0000259" key="96">
    <source>
        <dbReference type="PROSITE" id="PS50507"/>
    </source>
</evidence>
<dbReference type="GO" id="GO:0008270">
    <property type="term" value="F:zinc ion binding"/>
    <property type="evidence" value="ECO:0007669"/>
    <property type="project" value="InterPro"/>
</dbReference>
<dbReference type="Gene3D" id="4.10.710.10">
    <property type="entry name" value="Hepatitis C Virus Capsid Protein, Chain A"/>
    <property type="match status" value="1"/>
</dbReference>
<dbReference type="PROSITE" id="PS50507">
    <property type="entry name" value="RDRP_SSRNA_POS"/>
    <property type="match status" value="1"/>
</dbReference>
<evidence type="ECO:0000256" key="76">
    <source>
        <dbReference type="ARBA" id="ARBA00023280"/>
    </source>
</evidence>
<evidence type="ECO:0000256" key="55">
    <source>
        <dbReference type="ARBA" id="ARBA00022986"/>
    </source>
</evidence>
<dbReference type="GO" id="GO:0044191">
    <property type="term" value="C:host cell mitochondrial membrane"/>
    <property type="evidence" value="ECO:0007669"/>
    <property type="project" value="UniProtKB-SubCell"/>
</dbReference>
<dbReference type="InterPro" id="IPR049913">
    <property type="entry name" value="HCV_p7"/>
</dbReference>
<dbReference type="InterPro" id="IPR044896">
    <property type="entry name" value="HCV_core_chain_A"/>
</dbReference>
<evidence type="ECO:0000256" key="56">
    <source>
        <dbReference type="ARBA" id="ARBA00022989"/>
    </source>
</evidence>
<evidence type="ECO:0000256" key="69">
    <source>
        <dbReference type="ARBA" id="ARBA00023180"/>
    </source>
</evidence>
<feature type="transmembrane region" description="Helical" evidence="95">
    <location>
        <begin position="1660"/>
        <end position="1688"/>
    </location>
</feature>
<dbReference type="GO" id="GO:0019062">
    <property type="term" value="P:virion attachment to host cell"/>
    <property type="evidence" value="ECO:0007669"/>
    <property type="project" value="UniProtKB-KW"/>
</dbReference>
<evidence type="ECO:0000256" key="64">
    <source>
        <dbReference type="ARBA" id="ARBA00023136"/>
    </source>
</evidence>
<evidence type="ECO:0000256" key="84">
    <source>
        <dbReference type="ARBA" id="ARBA00046771"/>
    </source>
</evidence>
<comment type="cofactor">
    <cofactor evidence="2">
        <name>Mg(2+)</name>
        <dbReference type="ChEBI" id="CHEBI:18420"/>
    </cofactor>
</comment>
<dbReference type="Gene3D" id="1.10.820.10">
    <property type="entry name" value="RNA Helicase Chain A , domain 3"/>
    <property type="match status" value="1"/>
</dbReference>
<dbReference type="GO" id="GO:0034220">
    <property type="term" value="P:monoatomic ion transmembrane transport"/>
    <property type="evidence" value="ECO:0007669"/>
    <property type="project" value="UniProtKB-KW"/>
</dbReference>
<evidence type="ECO:0000256" key="59">
    <source>
        <dbReference type="ARBA" id="ARBA00023036"/>
    </source>
</evidence>
<evidence type="ECO:0000256" key="38">
    <source>
        <dbReference type="ARBA" id="ARBA00022801"/>
    </source>
</evidence>
<evidence type="ECO:0000256" key="60">
    <source>
        <dbReference type="ARBA" id="ARBA00023039"/>
    </source>
</evidence>
<evidence type="ECO:0000256" key="16">
    <source>
        <dbReference type="ARBA" id="ARBA00022482"/>
    </source>
</evidence>
<evidence type="ECO:0000256" key="79">
    <source>
        <dbReference type="ARBA" id="ARBA00023303"/>
    </source>
</evidence>
<keyword evidence="23" id="KW-0597">Phosphoprotein</keyword>
<keyword evidence="52" id="KW-1164">Virus endocytosis by host</keyword>
<dbReference type="Gene3D" id="6.10.250.1750">
    <property type="match status" value="1"/>
</dbReference>
<evidence type="ECO:0000256" key="71">
    <source>
        <dbReference type="ARBA" id="ARBA00023190"/>
    </source>
</evidence>
<keyword evidence="27" id="KW-0945">Host-virus interaction</keyword>
<evidence type="ECO:0000256" key="58">
    <source>
        <dbReference type="ARBA" id="ARBA00023015"/>
    </source>
</evidence>
<evidence type="ECO:0000256" key="48">
    <source>
        <dbReference type="ARBA" id="ARBA00022844"/>
    </source>
</evidence>
<evidence type="ECO:0007829" key="102">
    <source>
        <dbReference type="PDB" id="3M5N"/>
    </source>
</evidence>
<feature type="region of interest" description="Disordered" evidence="94">
    <location>
        <begin position="2312"/>
        <end position="2334"/>
    </location>
</feature>
<evidence type="ECO:0000256" key="57">
    <source>
        <dbReference type="ARBA" id="ARBA00022990"/>
    </source>
</evidence>
<dbReference type="GO" id="GO:0019031">
    <property type="term" value="C:viral envelope"/>
    <property type="evidence" value="ECO:0007669"/>
    <property type="project" value="UniProtKB-KW"/>
</dbReference>
<dbReference type="GO" id="GO:0003724">
    <property type="term" value="F:RNA helicase activity"/>
    <property type="evidence" value="ECO:0007669"/>
    <property type="project" value="UniProtKB-EC"/>
</dbReference>
<dbReference type="Pfam" id="PF01538">
    <property type="entry name" value="HCV_NS2"/>
    <property type="match status" value="1"/>
</dbReference>
<dbReference type="GO" id="GO:0039645">
    <property type="term" value="P:symbiont-mediated perturbation of host cell cycle G1/S transition checkpoint"/>
    <property type="evidence" value="ECO:0007669"/>
    <property type="project" value="UniProtKB-KW"/>
</dbReference>
<dbReference type="GO" id="GO:0004197">
    <property type="term" value="F:cysteine-type endopeptidase activity"/>
    <property type="evidence" value="ECO:0007669"/>
    <property type="project" value="InterPro"/>
</dbReference>
<evidence type="ECO:0000256" key="91">
    <source>
        <dbReference type="ARBA" id="ARBA00063746"/>
    </source>
</evidence>
<evidence type="ECO:0000256" key="65">
    <source>
        <dbReference type="ARBA" id="ARBA00023139"/>
    </source>
</evidence>
<dbReference type="Gene3D" id="6.10.250.1610">
    <property type="match status" value="1"/>
</dbReference>
<dbReference type="Gene3D" id="2.40.10.120">
    <property type="match status" value="1"/>
</dbReference>
<dbReference type="GO" id="GO:0004252">
    <property type="term" value="F:serine-type endopeptidase activity"/>
    <property type="evidence" value="ECO:0007669"/>
    <property type="project" value="InterPro"/>
</dbReference>
<dbReference type="FunFam" id="2.30.30.710:FF:000001">
    <property type="entry name" value="Genome polyprotein"/>
    <property type="match status" value="1"/>
</dbReference>
<evidence type="ECO:0000256" key="35">
    <source>
        <dbReference type="ARBA" id="ARBA00022703"/>
    </source>
</evidence>
<dbReference type="InterPro" id="IPR004109">
    <property type="entry name" value="HepC_NS3_protease"/>
</dbReference>
<dbReference type="GO" id="GO:0017111">
    <property type="term" value="F:ribonucleoside triphosphate phosphatase activity"/>
    <property type="evidence" value="ECO:0007669"/>
    <property type="project" value="UniProtKB-EC"/>
</dbReference>
<feature type="compositionally biased region" description="Basic residues" evidence="94">
    <location>
        <begin position="58"/>
        <end position="68"/>
    </location>
</feature>
<evidence type="ECO:0000256" key="67">
    <source>
        <dbReference type="ARBA" id="ARBA00023157"/>
    </source>
</evidence>
<dbReference type="SUPFAM" id="SSF56672">
    <property type="entry name" value="DNA/RNA polymerases"/>
    <property type="match status" value="1"/>
</dbReference>
<feature type="compositionally biased region" description="Pro residues" evidence="94">
    <location>
        <begin position="2316"/>
        <end position="2326"/>
    </location>
</feature>
<comment type="function">
    <text evidence="82">Cysteine protease required for the proteolytic auto-cleavage between the non-structural proteins NS2 and NS3. The N-terminus of NS3 is required for the function of NS2 protease (active region NS2-3). Promotes the initiation of viral particle assembly by mediating the interaction between structural and non-structural proteins.</text>
</comment>
<keyword evidence="39" id="KW-1161">Viral attachment to host cell</keyword>
<evidence type="ECO:0000256" key="11">
    <source>
        <dbReference type="ARBA" id="ARBA00004482"/>
    </source>
</evidence>
<evidence type="ECO:0000256" key="49">
    <source>
        <dbReference type="ARBA" id="ARBA00022870"/>
    </source>
</evidence>
<evidence type="ECO:0000256" key="42">
    <source>
        <dbReference type="ARBA" id="ARBA00022825"/>
    </source>
</evidence>
<evidence type="ECO:0000256" key="72">
    <source>
        <dbReference type="ARBA" id="ARBA00023200"/>
    </source>
</evidence>
<keyword evidence="17" id="KW-0696">RNA-directed RNA polymerase</keyword>
<evidence type="ECO:0000256" key="39">
    <source>
        <dbReference type="ARBA" id="ARBA00022804"/>
    </source>
</evidence>
<evidence type="ECO:0000259" key="100">
    <source>
        <dbReference type="PROSITE" id="PS51822"/>
    </source>
</evidence>
<feature type="compositionally biased region" description="Low complexity" evidence="94">
    <location>
        <begin position="32"/>
        <end position="47"/>
    </location>
</feature>
<keyword evidence="75" id="KW-0687">Ribonucleoprotein</keyword>
<feature type="transmembrane region" description="Helical" evidence="95">
    <location>
        <begin position="718"/>
        <end position="740"/>
    </location>
</feature>
<feature type="region of interest" description="Disordered" evidence="94">
    <location>
        <begin position="1"/>
        <end position="74"/>
    </location>
</feature>
<dbReference type="PROSITE" id="PS51693">
    <property type="entry name" value="HCV_NS2_PRO"/>
    <property type="match status" value="1"/>
</dbReference>
<dbReference type="InterPro" id="IPR011492">
    <property type="entry name" value="Flavi_DEAD"/>
</dbReference>
<keyword evidence="36" id="KW-0479">Metal-binding</keyword>
<feature type="region of interest" description="Disordered" evidence="94">
    <location>
        <begin position="2187"/>
        <end position="2207"/>
    </location>
</feature>
<evidence type="ECO:0000256" key="41">
    <source>
        <dbReference type="ARBA" id="ARBA00022807"/>
    </source>
</evidence>
<evidence type="ECO:0000256" key="63">
    <source>
        <dbReference type="ARBA" id="ARBA00023086"/>
    </source>
</evidence>
<dbReference type="EMBL" id="EU255990">
    <property type="protein sequence ID" value="ACE82493.1"/>
    <property type="molecule type" value="Genomic_RNA"/>
</dbReference>
<dbReference type="Pfam" id="PF01506">
    <property type="entry name" value="HCV_NS5a"/>
    <property type="match status" value="1"/>
</dbReference>
<keyword evidence="58" id="KW-0805">Transcription regulation</keyword>
<evidence type="ECO:0000256" key="6">
    <source>
        <dbReference type="ARBA" id="ARBA00004165"/>
    </source>
</evidence>
<dbReference type="GO" id="GO:0080090">
    <property type="term" value="P:regulation of primary metabolic process"/>
    <property type="evidence" value="ECO:0007669"/>
    <property type="project" value="UniProtKB-ARBA"/>
</dbReference>
<comment type="function">
    <text evidence="83">Induces a specific membrane alteration that serves as a scaffold for the virus replication complex. This membrane alteration gives rise to the so-called ER-derived membranous web that contains the replication complex. NS4B self-interaction contributes to its function in membranous web formation. Promotes host TRIF protein degradation in a CASP8-dependent manner thereby inhibiting host TLR3-mediated interferon signaling. Disrupts the interaction between STING and TBK1 contributing to the inhibition of interferon signaling.</text>
</comment>
<evidence type="ECO:0000256" key="43">
    <source>
        <dbReference type="ARBA" id="ARBA00022830"/>
    </source>
</evidence>
<evidence type="ECO:0000256" key="51">
    <source>
        <dbReference type="ARBA" id="ARBA00022884"/>
    </source>
</evidence>
<comment type="similarity">
    <text evidence="13">Belongs to the hepacivirus polyprotein family.</text>
</comment>
<dbReference type="InterPro" id="IPR002519">
    <property type="entry name" value="HCV_Env"/>
</dbReference>
<keyword evidence="64 95" id="KW-0472">Membrane</keyword>
<evidence type="ECO:0000259" key="99">
    <source>
        <dbReference type="PROSITE" id="PS51693"/>
    </source>
</evidence>
<evidence type="ECO:0000256" key="14">
    <source>
        <dbReference type="ARBA" id="ARBA00020107"/>
    </source>
</evidence>
<evidence type="ECO:0000256" key="24">
    <source>
        <dbReference type="ARBA" id="ARBA00022561"/>
    </source>
</evidence>
<feature type="region of interest" description="Disordered" evidence="94">
    <location>
        <begin position="2351"/>
        <end position="2409"/>
    </location>
</feature>
<dbReference type="Gene3D" id="2.40.10.10">
    <property type="entry name" value="Trypsin-like serine proteases"/>
    <property type="match status" value="1"/>
</dbReference>
<keyword evidence="66" id="KW-1045">Host mitochondrion</keyword>
<feature type="domain" description="Peptidase S29" evidence="100">
    <location>
        <begin position="1027"/>
        <end position="1208"/>
    </location>
</feature>
<evidence type="ECO:0000256" key="4">
    <source>
        <dbReference type="ARBA" id="ARBA00004147"/>
    </source>
</evidence>
<keyword evidence="48" id="KW-0946">Virion</keyword>
<feature type="compositionally biased region" description="Basic residues" evidence="94">
    <location>
        <begin position="7"/>
        <end position="16"/>
    </location>
</feature>
<evidence type="ECO:0000256" key="66">
    <source>
        <dbReference type="ARBA" id="ARBA00023147"/>
    </source>
</evidence>
<dbReference type="GO" id="GO:0055036">
    <property type="term" value="C:virion membrane"/>
    <property type="evidence" value="ECO:0007669"/>
    <property type="project" value="UniProtKB-SubCell"/>
</dbReference>
<reference evidence="102 103" key="2">
    <citation type="journal article" date="2010" name="Proc. Natl. Acad. Sci. U.S.A.">
        <title>Drug resistance against HCV NS3/4A inhibitors is defined by the balance of substrate recognition versus inhibitor binding.</title>
        <authorList>
            <person name="Romano K.P."/>
            <person name="Ali A."/>
            <person name="Royer W.E."/>
            <person name="Schiffer C.A."/>
        </authorList>
    </citation>
    <scope>X-RAY CRYSTALLOGRAPHY (1.60 ANGSTROMS) OF 2414-2420</scope>
</reference>
<keyword evidence="21" id="KW-1170">Fusion of virus membrane with host endosomal membrane</keyword>
<comment type="subunit">
    <text evidence="89">Homomultimer. Interacts with non-structural protein NS5A. Interacts with host PLA2G4C; this interaction likely initiates the recruitment of replication complexes to lipid droplets. Interacts with host STING; this interaction disrupts the interaction between STING and TBK1 thereby suppressing the interferon signaling. Part of the replication complex composed of NS2, NS3, NS4A, NS4B, NS5A and the RNA-directed RNA polymerase embedded in an ER-derived membranous web.</text>
</comment>
<evidence type="ECO:0000256" key="83">
    <source>
        <dbReference type="ARBA" id="ARBA00046219"/>
    </source>
</evidence>
<evidence type="ECO:0000256" key="23">
    <source>
        <dbReference type="ARBA" id="ARBA00022553"/>
    </source>
</evidence>
<evidence type="ECO:0000256" key="36">
    <source>
        <dbReference type="ARBA" id="ARBA00022723"/>
    </source>
</evidence>
<evidence type="ECO:0000259" key="98">
    <source>
        <dbReference type="PROSITE" id="PS51194"/>
    </source>
</evidence>
<dbReference type="GO" id="GO:0009893">
    <property type="term" value="P:positive regulation of metabolic process"/>
    <property type="evidence" value="ECO:0007669"/>
    <property type="project" value="UniProtKB-ARBA"/>
</dbReference>
<dbReference type="GO" id="GO:0039502">
    <property type="term" value="P:symbiont-mediated suppression of host type I interferon-mediated signaling pathway"/>
    <property type="evidence" value="ECO:0007669"/>
    <property type="project" value="UniProtKB-KW"/>
</dbReference>
<dbReference type="Pfam" id="PF01542">
    <property type="entry name" value="HCV_core"/>
    <property type="match status" value="1"/>
</dbReference>
<dbReference type="FunFam" id="2.20.25.210:FF:000001">
    <property type="entry name" value="Genome polyprotein"/>
    <property type="match status" value="1"/>
</dbReference>
<keyword evidence="28" id="KW-1162">Viral penetration into host cytoplasm</keyword>
<keyword evidence="62" id="KW-0406">Ion transport</keyword>
<evidence type="ECO:0000256" key="50">
    <source>
        <dbReference type="ARBA" id="ARBA00022879"/>
    </source>
</evidence>
<evidence type="ECO:0000256" key="92">
    <source>
        <dbReference type="ARBA" id="ARBA00064487"/>
    </source>
</evidence>
<evidence type="ECO:0000256" key="54">
    <source>
        <dbReference type="ARBA" id="ARBA00022961"/>
    </source>
</evidence>
<dbReference type="GO" id="GO:0019087">
    <property type="term" value="P:symbiont-mediated transformation of host cell"/>
    <property type="evidence" value="ECO:0007669"/>
    <property type="project" value="InterPro"/>
</dbReference>
<keyword evidence="51" id="KW-0694">RNA-binding</keyword>
<dbReference type="InterPro" id="IPR002521">
    <property type="entry name" value="HCV_Core_C"/>
</dbReference>
<keyword evidence="65" id="KW-0564">Palmitate</keyword>
<dbReference type="Gene3D" id="2.20.25.220">
    <property type="entry name" value="Hepatitis C virus NS5A, 1B domain"/>
    <property type="match status" value="1"/>
</dbReference>
<evidence type="ECO:0000256" key="90">
    <source>
        <dbReference type="ARBA" id="ARBA00062671"/>
    </source>
</evidence>
<dbReference type="InterPro" id="IPR000745">
    <property type="entry name" value="HCV_NS4a"/>
</dbReference>
<dbReference type="GO" id="GO:1990904">
    <property type="term" value="C:ribonucleoprotein complex"/>
    <property type="evidence" value="ECO:0007669"/>
    <property type="project" value="UniProtKB-KW"/>
</dbReference>
<dbReference type="CDD" id="cd17931">
    <property type="entry name" value="DEXHc_viral_Ns3"/>
    <property type="match status" value="1"/>
</dbReference>
<dbReference type="GO" id="GO:0006508">
    <property type="term" value="P:proteolysis"/>
    <property type="evidence" value="ECO:0007669"/>
    <property type="project" value="UniProtKB-KW"/>
</dbReference>
<dbReference type="GO" id="GO:0042025">
    <property type="term" value="C:host cell nucleus"/>
    <property type="evidence" value="ECO:0007669"/>
    <property type="project" value="UniProtKB-SubCell"/>
</dbReference>
<dbReference type="Pfam" id="PF02907">
    <property type="entry name" value="Peptidase_S29"/>
    <property type="match status" value="1"/>
</dbReference>
<dbReference type="InterPro" id="IPR043128">
    <property type="entry name" value="Rev_trsase/Diguanyl_cyclase"/>
</dbReference>
<keyword evidence="54" id="KW-1105">Inhibition of host STAT1 by virus</keyword>
<proteinExistence type="evidence at protein level"/>
<keyword evidence="77" id="KW-0449">Lipoprotein</keyword>
<comment type="catalytic activity">
    <reaction evidence="86">
        <text>ATP + H2O = ADP + phosphate + H(+)</text>
        <dbReference type="Rhea" id="RHEA:13065"/>
        <dbReference type="ChEBI" id="CHEBI:15377"/>
        <dbReference type="ChEBI" id="CHEBI:15378"/>
        <dbReference type="ChEBI" id="CHEBI:30616"/>
        <dbReference type="ChEBI" id="CHEBI:43474"/>
        <dbReference type="ChEBI" id="CHEBI:456216"/>
        <dbReference type="EC" id="3.6.4.13"/>
    </reaction>
</comment>
<feature type="transmembrane region" description="Helical" evidence="95">
    <location>
        <begin position="1816"/>
        <end position="1840"/>
    </location>
</feature>
<dbReference type="InterPro" id="IPR002518">
    <property type="entry name" value="HCV_NS2"/>
</dbReference>
<keyword evidence="57" id="KW-0007">Acetylation</keyword>
<dbReference type="FunFam" id="3.40.50.300:FF:000717">
    <property type="entry name" value="Genome polyprotein"/>
    <property type="match status" value="1"/>
</dbReference>
<keyword evidence="22" id="KW-1032">Host cell membrane</keyword>
<dbReference type="GO" id="GO:0003723">
    <property type="term" value="F:RNA binding"/>
    <property type="evidence" value="ECO:0007669"/>
    <property type="project" value="UniProtKB-KW"/>
</dbReference>
<evidence type="ECO:0000256" key="73">
    <source>
        <dbReference type="ARBA" id="ARBA00023258"/>
    </source>
</evidence>
<evidence type="ECO:0000256" key="9">
    <source>
        <dbReference type="ARBA" id="ARBA00004407"/>
    </source>
</evidence>
<keyword evidence="56 95" id="KW-1133">Transmembrane helix</keyword>
<feature type="transmembrane region" description="Helical" evidence="95">
    <location>
        <begin position="1847"/>
        <end position="1870"/>
    </location>
</feature>
<reference evidence="101" key="1">
    <citation type="journal article" date="2008" name="Hepatology">
        <title>Naturally occurring dominant resistance mutations to hepatitis C virus protease and polymerase inhibitors in treatment-naive patients.</title>
        <authorList>
            <person name="Kuntzen T."/>
            <person name="Timm J."/>
            <person name="Berical A."/>
            <person name="Lennon N."/>
            <person name="Berlin A.M."/>
            <person name="Young S.K."/>
            <person name="Lee B."/>
            <person name="Heckerman D."/>
            <person name="Carlson J."/>
            <person name="Reyor L.L."/>
            <person name="Kleyman M."/>
            <person name="McMahon C.M."/>
            <person name="Birch C."/>
            <person name="Schulze Zur Wiesch J."/>
            <person name="Ledlie T."/>
            <person name="Koehrsen M."/>
            <person name="Kodira C."/>
            <person name="Roberts A.D."/>
            <person name="Lauer G.M."/>
            <person name="Rosen H.R."/>
            <person name="Bihl F."/>
            <person name="Cerny A."/>
            <person name="Spengler U."/>
            <person name="Liu Z."/>
            <person name="Kim A.Y."/>
            <person name="Xing Y."/>
            <person name="Schneidewind A."/>
            <person name="Madey M.A."/>
            <person name="Fleckenstein J.F."/>
            <person name="Park V.M."/>
            <person name="Galagan J.E."/>
            <person name="Nusbaum C."/>
            <person name="Walker B.D."/>
            <person name="Lake-Bakaar G.V."/>
            <person name="Daar E.S."/>
            <person name="Jacobson I.M."/>
            <person name="Gomperts E.D."/>
            <person name="Edlin B.R."/>
            <person name="Donfield S.M."/>
            <person name="Chung R.T."/>
            <person name="Talal A.H."/>
            <person name="Marion T."/>
            <person name="Birren B.W."/>
            <person name="Henn M.R."/>
            <person name="Allen T.M."/>
        </authorList>
    </citation>
    <scope>NUCLEOTIDE SEQUENCE [LARGE SCALE GENOMIC DNA]</scope>
    <source>
        <strain evidence="101">HCV-1a/US/BID-V209/1992</strain>
    </source>
</reference>
<evidence type="ECO:0000256" key="22">
    <source>
        <dbReference type="ARBA" id="ARBA00022511"/>
    </source>
</evidence>
<evidence type="ECO:0000256" key="18">
    <source>
        <dbReference type="ARBA" id="ARBA00022499"/>
    </source>
</evidence>
<dbReference type="InterPro" id="IPR002868">
    <property type="entry name" value="HCV_NS5a"/>
</dbReference>
<evidence type="ECO:0000256" key="12">
    <source>
        <dbReference type="ARBA" id="ARBA00004563"/>
    </source>
</evidence>
<dbReference type="Gene3D" id="3.40.50.300">
    <property type="entry name" value="P-loop containing nucleotide triphosphate hydrolases"/>
    <property type="match status" value="2"/>
</dbReference>
<dbReference type="Gene3D" id="2.30.30.710">
    <property type="entry name" value="Hepatitis C virus non-structural protein NS2, C-terminal domain"/>
    <property type="match status" value="1"/>
</dbReference>
<comment type="subunit">
    <text evidence="91">Interacts with NS3 serine protease; this interaction stabilizes the folding of NS3 serine protease. NS3-NS4A interaction is essential for NS3 activation and allows membrane anchorage of the latter. Interacts with non-structural protein 5A (via N-terminus). Part of the replication complex composed of NS2, NS3, NS4A, NS4B, NS5A and the RNA-directed RNA polymerase embedded in an ER-derived membranous web. Part of the viral assembly initiation complex composed of NS2, E1, E2, NS3, NS4A, NS5A and the mature core protein.</text>
</comment>
<evidence type="ECO:0007829" key="103">
    <source>
        <dbReference type="PDB" id="3M5O"/>
    </source>
</evidence>
<evidence type="ECO:0000256" key="33">
    <source>
        <dbReference type="ARBA" id="ARBA00022692"/>
    </source>
</evidence>
<keyword evidence="50" id="KW-0261">Viral envelope protein</keyword>
<keyword evidence="68" id="KW-0804">Transcription</keyword>
<keyword evidence="34" id="KW-0548">Nucleotidyltransferase</keyword>
<keyword evidence="67" id="KW-1015">Disulfide bond</keyword>
<keyword evidence="73" id="KW-0922">Interferon antiviral system evasion</keyword>
<dbReference type="GO" id="GO:0044167">
    <property type="term" value="C:host cell endoplasmic reticulum membrane"/>
    <property type="evidence" value="ECO:0007669"/>
    <property type="project" value="UniProtKB-SubCell"/>
</dbReference>
<comment type="subunit">
    <text evidence="90">Homodimer. Interacts with host SPCS1; this interaction is essential for viral particle assembly. Interacts with envelope glycoprotein E1. Interacts with envelope glycoprotein E2. Interacts with viroporin p7. Interacts with serine protease/helicase NS3. Part of the replication complex composed of NS2, NS3, NS4A, NS4B, NS5A and the RNA-directed RNA polymerase embedded in an ER-derived membranous web. Part of the viral assembly initiation complex composed of NS2, E1, E2, NS3, NS4A, NS5A and the mature core protein.</text>
</comment>
<keyword evidence="24" id="KW-0167">Capsid protein</keyword>
<dbReference type="InterPro" id="IPR013192">
    <property type="entry name" value="HCV_NS5A_1a"/>
</dbReference>
<keyword evidence="70" id="KW-1038">Host endoplasmic reticulum</keyword>
<evidence type="ECO:0000256" key="46">
    <source>
        <dbReference type="ARBA" id="ARBA00022842"/>
    </source>
</evidence>
<keyword evidence="47" id="KW-0832">Ubl conjugation</keyword>
<dbReference type="CDD" id="cd20903">
    <property type="entry name" value="HCV_p7"/>
    <property type="match status" value="1"/>
</dbReference>
<evidence type="ECO:0000256" key="1">
    <source>
        <dbReference type="ARBA" id="ARBA00001117"/>
    </source>
</evidence>
<evidence type="ECO:0000256" key="81">
    <source>
        <dbReference type="ARBA" id="ARBA00046032"/>
    </source>
</evidence>
<keyword evidence="41" id="KW-0788">Thiol protease</keyword>
<evidence type="ECO:0000256" key="70">
    <source>
        <dbReference type="ARBA" id="ARBA00023184"/>
    </source>
</evidence>
<dbReference type="Pfam" id="PF12941">
    <property type="entry name" value="HCV_NS5a_C"/>
    <property type="match status" value="1"/>
</dbReference>
<evidence type="ECO:0000256" key="15">
    <source>
        <dbReference type="ARBA" id="ARBA00022448"/>
    </source>
</evidence>
<keyword evidence="15" id="KW-0813">Transport</keyword>
<dbReference type="InterPro" id="IPR007094">
    <property type="entry name" value="RNA-dir_pol_PSvirus"/>
</dbReference>
<keyword evidence="74" id="KW-0511">Multifunctional enzyme</keyword>
<evidence type="ECO:0000256" key="85">
    <source>
        <dbReference type="ARBA" id="ARBA00047631"/>
    </source>
</evidence>
<feature type="compositionally biased region" description="Low complexity" evidence="94">
    <location>
        <begin position="2194"/>
        <end position="2207"/>
    </location>
</feature>
<dbReference type="FunFam" id="3.40.50.300:FF:000557">
    <property type="entry name" value="Genome polyprotein"/>
    <property type="match status" value="1"/>
</dbReference>
<dbReference type="InterPro" id="IPR002522">
    <property type="entry name" value="HCV_core_N"/>
</dbReference>
<feature type="compositionally biased region" description="Low complexity" evidence="94">
    <location>
        <begin position="2351"/>
        <end position="2369"/>
    </location>
</feature>
<evidence type="ECO:0000256" key="27">
    <source>
        <dbReference type="ARBA" id="ARBA00022581"/>
    </source>
</evidence>
<evidence type="ECO:0000256" key="68">
    <source>
        <dbReference type="ARBA" id="ARBA00023163"/>
    </source>
</evidence>
<dbReference type="GO" id="GO:0019013">
    <property type="term" value="C:viral nucleocapsid"/>
    <property type="evidence" value="ECO:0007669"/>
    <property type="project" value="UniProtKB-KW"/>
</dbReference>
<evidence type="ECO:0000256" key="25">
    <source>
        <dbReference type="ARBA" id="ARBA00022562"/>
    </source>
</evidence>
<dbReference type="FunFam" id="3.30.70.270:FF:000015">
    <property type="entry name" value="Genome polyprotein"/>
    <property type="match status" value="1"/>
</dbReference>
<evidence type="ECO:0000313" key="101">
    <source>
        <dbReference type="EMBL" id="ACE82493.1"/>
    </source>
</evidence>
<dbReference type="FunFam" id="2.40.10.120:FF:000010">
    <property type="entry name" value="NS3 protease"/>
    <property type="match status" value="1"/>
</dbReference>
<evidence type="ECO:0000256" key="8">
    <source>
        <dbReference type="ARBA" id="ARBA00004338"/>
    </source>
</evidence>
<dbReference type="FunFam" id="3.30.160.890:FF:000001">
    <property type="entry name" value="Genome polyprotein"/>
    <property type="match status" value="1"/>
</dbReference>
<evidence type="ECO:0000256" key="95">
    <source>
        <dbReference type="SAM" id="Phobius"/>
    </source>
</evidence>
<dbReference type="InterPro" id="IPR043504">
    <property type="entry name" value="Peptidase_S1_PA_chymotrypsin"/>
</dbReference>
<dbReference type="FunFam" id="1.20.1280.150:FF:000001">
    <property type="entry name" value="Genome polyprotein"/>
    <property type="match status" value="1"/>
</dbReference>
<dbReference type="InterPro" id="IPR054175">
    <property type="entry name" value="NS3_helicase_C"/>
</dbReference>
<feature type="transmembrane region" description="Helical" evidence="95">
    <location>
        <begin position="783"/>
        <end position="802"/>
    </location>
</feature>
<keyword evidence="78" id="KW-1160">Virus entry into host cell</keyword>
<evidence type="ECO:0000256" key="89">
    <source>
        <dbReference type="ARBA" id="ARBA00062098"/>
    </source>
</evidence>
<dbReference type="PDBsum" id="3M5O"/>
<dbReference type="GO" id="GO:0044220">
    <property type="term" value="C:host cell perinuclear region of cytoplasm"/>
    <property type="evidence" value="ECO:0007669"/>
    <property type="project" value="UniProtKB-SubCell"/>
</dbReference>
<sequence>MSTNPKPQRKTKRNTNRRPQDVKFPGGGQIVGGVYLLPRRGPRLGVRATRKTSERSQPRGRRQPIPKARRPEGRTWAQPGYAWPLYGNEGCGWAGWLLSPRGSRPSWGPTDPRRRSRNLGKVIDTLTCGFADLMGYIPLVGAPLGGVARALAHGVRVLEDGVNYATGNLPGCSFSIFLLALLSCLTVPASAYQVRNSTGLYHVTNDCPNSSIVFETADTILHTPGCVPCVRKGNTSRCWVAVTPTVATRDGKLPTTQLRRHIDLLVGSATLCSALYVGDLCGSVFLVGQLFTLSPRHHWTTQDCNCSIYPGHITGHRMAWDMMMNWSPTAALVVAQLLRIPQAILDMIAGAHWGVLAGIAYFSMVGNWAKVLVVLLLFAGVDAETHVTGGSVARAASGFAGFFARGSKQNVQLINTNGSWHINSTALNCNDSLETGWLAGLFYHNNFNSSGCSERLASCRPLTDYSQGWGPISYANGSGPDQRPYCWHYPPRPCGIVPAKSVCGPVYCFTPSPVVVGTTDKSGAPTYNWGENDTDVFVLNNTRPPLGNWFGCTWMNATGFTKVCGAPPCVIGGVGNNTLRCPTDCFRKHPEATYSRCGSGPWITPRCMVHYPYRLWHYPCTINYTIFKVRMYVGGVEHRLEVACNWTRGERCDLEDRDRSELSPLLLSTTQWQVLPCSFTTLPALSTGLIHLHQNIVDVQYLYGVGSAIASWAIKWEYVVLLFLLLADARVCSCLWMMLLISQAEAALENLVILNAASLAGTHGFVSFLVFFCFAWYLKGRWVPGAVYALYGMWPLLLLLLALPQRAYALDTEVAASCGGAVLVGLMALTLSPYYKLYISWCLWWLQYFLTRAEALLHVWVPPLNVRGGRDAVILLMCVVHPTLVFDITKLLLAVLGPLWILQASLLKVPYFVRVQGLLRICALARKMAGGHYVQMAIIKLGALTGTYVYDHLTPLRDWAHNGLRDLAVAVEPVVFSRMETKLITWGADTAACGDIINGLPVSARRGREILLGPADGMVSRGWRLLAPITAYAQQTRGLLGCIITSLTGRDKNQVEGEVQIVSTATQTFLATCINGVCWTVYHGAGTRTIASPKGPVIQMYTNVDKDLVGWAAPQGSRSLTPCTCGSSDLYLVTRHADVIPVRRRGDSRGSLLSPRPISYLKGSSGGPLLCPAGHAVGIFRAAVCTRGVAKAVDFIPVENLETTMRSPVFTDNSSPPAVPQSFQVAHLHAPTGSGKSTKVPAAYAAQGYKVLVLNPSVAATLGFGAYMSKAHGVDPNIRTGVRTITTGSPITYSTYGKFLADGGCSGGAYDIIICDECHSTDATSILGIGTVLDQAETAGARLVVLATATPPGSVTVPHPNIEEVALSTTGEIPFYGKAIPLEAIKGGRHLIFCHSKKKCDELAAKLVALGINAVAYYRGLDVSVIPTSGDVVVVATDALMTGFTGDFDSVIDCNTCVTQTVDFSLDPTFTIETTTLPQDAVSRTQRRGRTGRGRPGIYRFVTPGERPSGMFDSSVLCECYDAGCAWYELTPAETTVRLRAYMNTPGLPVCQDHLEFWEGVFTGLTHIDAHFLSQTKQSGENLPYLVAYQATVCARAQAPPPSWDQMWKCLIRLKPTLHGPTPLLYRLGAVQNEITLTHPVTKYIMTCMSADLEVVTSTWVLVGGVLAALAAYCLSTGCVVIVGRVVLSGKPAIIPDREVLYREFDEMEECSQHLPYIEQGMMLAEQFKQKALGLLQTASRQAEVVAPVVQTNWQKLEVFWAKHMWNFISGIQYLAGLSTLPGNPAIASLMAFTAAVTSPLTTSQTLLFNILGGWVAAQLAAPGAATAFVGAGLAGAAVGGVGLGKILVDILAGYGAGVAGALVAFKIMSGEVPSTEDLVNLLPAILSPGALVVGVVCAAILRRHVGPGEGAVQWMNRLIAFASRGNHVSPTHYVPESDAAARVTAILSSLTVTQLLRRLHQWISSECTTPCSGSWLRDIWDWICEVLSDFKTWLKAKLMPQLPGIPFVSCQRGYRGVWRGDGIMHTRCHCGAEITGHVKNGTMRIVGPRTCRNMWSGTFPINAYTTGPCTPLPAPNYTFALWRVSAEEYVEIRQVGDFHYVTGMTTDNLRCPCQVPSPEFFTELDGVRLHRFAPPCKPLLREEVSFRVGLNEYPVGSQLPCEPEPDVAVLTSMLTDPSHITAEAAKRRLARGSPPSMASSSASQLSAPSLKATCTANHDSPDAELIEANLLWRQEMGGNITRVESENKVVILDSFDPLVAEEDEREISVPAEILRKSRRFTQALPVWARPDYNPPLIETWKKPDYEPPVVHGCALPPPQSPPVPPPRKKRTVVLTESTLSTALAELATKSFGSSSTSGITGDNTTTSSEPASSGRPPDSDAESCSSMPPLEGEPGDPDLSDGSWSTVSSGADTEDVVCCSMSYTWTGALVTPCAAEEQKLPINALSNSLLRHHNLVYSTTSRSACQRQKKVTFDRLQVLDSHYQDVLKEVKAAASKVKANLLSVEEACSLTPPHSAKSKFGYGAKDVRCHARKAVAHINSVWKDLLEDSVTPIDTTIMAKNEVFCVQPEKGGRKPARLIVFPDLGVRVCEKMALYDVVSKLPLAVMGSSYGFQYSPGQRVEFLVQAWKSKRTPMGFSYDTRCFDSTVTESDIRTEEAIYQCCDLDPQARVAIKSLTERLYVGGPLTNSRGENCGYRRCRASGVLTTSCGNTLTCYIKAQAACRAAGLQNCTMLVCGDDLVVICESAGVQEDAASLRAFTEAMTRYSAPPGDPPQPEYDLELITSCSSNVSVAHDGAGKRVYYLTRDPTTPLARAAWETARHTPINSWLGNIIMFAPTLWARMILMTHFFSVLIARDQLEQALDCEIYGACYSIEPLDLPPIIQRLHGLSAFSLHSYSPGEINRVAACLRKLGVPPLRAWRHRARSVRAKLLSRGGRAAICGKYLFNWAVRTKLKLTPIAAAGQLDLSGWFTAGYSGGDIYHSVSRARPRWFWFCLLLLAAGVGIYLLPNR</sequence>
<dbReference type="GO" id="GO:0017124">
    <property type="term" value="F:SH3 domain binding"/>
    <property type="evidence" value="ECO:0007669"/>
    <property type="project" value="UniProtKB-KW"/>
</dbReference>
<evidence type="ECO:0000256" key="29">
    <source>
        <dbReference type="ARBA" id="ARBA00022632"/>
    </source>
</evidence>
<dbReference type="EvolutionaryTrace" id="B3TKQ3"/>
<dbReference type="FunFam" id="2.20.25.220:FF:000001">
    <property type="entry name" value="Genome polyprotein"/>
    <property type="match status" value="1"/>
</dbReference>
<comment type="subcellular location">
    <subcellularLocation>
        <location evidence="6">Host cell membrane</location>
    </subcellularLocation>
    <subcellularLocation>
        <location evidence="9">Host cytoplasm</location>
        <location evidence="9">Host perinuclear region</location>
    </subcellularLocation>
    <subcellularLocation>
        <location evidence="5">Host endoplasmic reticulum membrane</location>
        <topology evidence="5">Multi-pass membrane protein</topology>
    </subcellularLocation>
    <subcellularLocation>
        <location evidence="7">Host endoplasmic reticulum membrane</location>
        <topology evidence="7">Peripheral membrane protein</topology>
    </subcellularLocation>
    <subcellularLocation>
        <location evidence="11">Host endoplasmic reticulum membrane</location>
        <topology evidence="11">Single-pass type I membrane protein</topology>
    </subcellularLocation>
    <subcellularLocation>
        <location evidence="88">Host endoplasmic reticulum membrane</location>
        <topology evidence="88">Single-pass type IV membrane protein</topology>
    </subcellularLocation>
    <subcellularLocation>
        <location evidence="8">Host lipid droplet</location>
    </subcellularLocation>
    <subcellularLocation>
        <location evidence="10">Host mitochondrion membrane</location>
        <topology evidence="10">Single-pass type I membrane protein</topology>
    </subcellularLocation>
    <subcellularLocation>
        <location evidence="4">Host nucleus</location>
    </subcellularLocation>
    <subcellularLocation>
        <location evidence="12">Virion membrane</location>
        <topology evidence="12">Single-pass type I membrane protein</topology>
    </subcellularLocation>
</comment>
<name>B3TKQ3_9HEPC</name>
<evidence type="ECO:0000256" key="74">
    <source>
        <dbReference type="ARBA" id="ARBA00023268"/>
    </source>
</evidence>
<evidence type="ECO:0000256" key="75">
    <source>
        <dbReference type="ARBA" id="ARBA00023274"/>
    </source>
</evidence>
<dbReference type="GO" id="GO:0039545">
    <property type="term" value="P:symbiont-mediated suppression of host cytoplasmic pattern recognition receptor signaling pathway via inhibition of MAVS activity"/>
    <property type="evidence" value="ECO:0007669"/>
    <property type="project" value="UniProtKB-KW"/>
</dbReference>
<evidence type="ECO:0000256" key="3">
    <source>
        <dbReference type="ARBA" id="ARBA00001947"/>
    </source>
</evidence>
<evidence type="ECO:0000256" key="7">
    <source>
        <dbReference type="ARBA" id="ARBA00004291"/>
    </source>
</evidence>
<dbReference type="CDD" id="cd23202">
    <property type="entry name" value="Hepacivirus_RdRp"/>
    <property type="match status" value="1"/>
</dbReference>
<dbReference type="GO" id="GO:0039563">
    <property type="term" value="P:symbiont-mediated suppression of host JAK-STAT cascade via inhibition of STAT1 activity"/>
    <property type="evidence" value="ECO:0007669"/>
    <property type="project" value="UniProtKB-KW"/>
</dbReference>
<keyword evidence="76" id="KW-0899">Viral immunoevasion</keyword>
<keyword evidence="53" id="KW-0693">Viral RNA replication</keyword>
<feature type="domain" description="RdRp catalytic" evidence="96">
    <location>
        <begin position="2634"/>
        <end position="2752"/>
    </location>
</feature>
<dbReference type="Gene3D" id="2.20.25.210">
    <property type="entry name" value="Hepatitis C NS5A, domain 1B"/>
    <property type="match status" value="1"/>
</dbReference>
<dbReference type="InterPro" id="IPR042205">
    <property type="entry name" value="HCV_NS2_C"/>
</dbReference>
<dbReference type="InterPro" id="IPR013193">
    <property type="entry name" value="HCV_NS5a_1B_dom"/>
</dbReference>
<keyword evidence="61" id="KW-1072">Activation of host autophagy by virus</keyword>
<keyword evidence="33 95" id="KW-0812">Transmembrane</keyword>
<dbReference type="PROSITE" id="PS51822">
    <property type="entry name" value="HV_PV_NS3_PRO"/>
    <property type="match status" value="1"/>
</dbReference>
<comment type="catalytic activity">
    <reaction evidence="1">
        <text>Hydrolysis of four peptide bonds in the viral precursor polyprotein, commonly with Asp or Glu in the P6 position, Cys or Thr in P1 and Ser or Ala in P1'.</text>
        <dbReference type="EC" id="3.4.21.98"/>
    </reaction>
</comment>
<evidence type="ECO:0000256" key="21">
    <source>
        <dbReference type="ARBA" id="ARBA00022510"/>
    </source>
</evidence>
<dbReference type="MEROPS" id="S29.001"/>
<keyword evidence="42" id="KW-0720">Serine protease</keyword>
<dbReference type="GO" id="GO:0039694">
    <property type="term" value="P:viral RNA genome replication"/>
    <property type="evidence" value="ECO:0007669"/>
    <property type="project" value="InterPro"/>
</dbReference>
<keyword evidence="30" id="KW-1110">Inhibition of host TRAFs by virus</keyword>